<organism evidence="3 4">
    <name type="scientific">Pseudomonas arcuscaelestis</name>
    <dbReference type="NCBI Taxonomy" id="2710591"/>
    <lineage>
        <taxon>Bacteria</taxon>
        <taxon>Pseudomonadati</taxon>
        <taxon>Pseudomonadota</taxon>
        <taxon>Gammaproteobacteria</taxon>
        <taxon>Pseudomonadales</taxon>
        <taxon>Pseudomonadaceae</taxon>
        <taxon>Pseudomonas</taxon>
    </lineage>
</organism>
<dbReference type="Proteomes" id="UP000745663">
    <property type="component" value="Unassembled WGS sequence"/>
</dbReference>
<evidence type="ECO:0000259" key="2">
    <source>
        <dbReference type="Pfam" id="PF03625"/>
    </source>
</evidence>
<evidence type="ECO:0000313" key="3">
    <source>
        <dbReference type="EMBL" id="MBM5460822.1"/>
    </source>
</evidence>
<name>A0ABS2C4M4_9PSED</name>
<dbReference type="SUPFAM" id="SSF103247">
    <property type="entry name" value="TT1751-like"/>
    <property type="match status" value="1"/>
</dbReference>
<feature type="domain" description="DUF302" evidence="2">
    <location>
        <begin position="60"/>
        <end position="119"/>
    </location>
</feature>
<proteinExistence type="predicted"/>
<reference evidence="3 4" key="1">
    <citation type="submission" date="2020-08" db="EMBL/GenBank/DDBJ databases">
        <title>Description of novel Pseudomonas species.</title>
        <authorList>
            <person name="Duman M."/>
            <person name="Mulet M."/>
            <person name="Altun S."/>
            <person name="Saticioglu I.B."/>
            <person name="Lalucat J."/>
            <person name="Garcia-Valdes E."/>
        </authorList>
    </citation>
    <scope>NUCLEOTIDE SEQUENCE [LARGE SCALE GENOMIC DNA]</scope>
    <source>
        <strain evidence="3 4">P66</strain>
    </source>
</reference>
<dbReference type="CDD" id="cd14797">
    <property type="entry name" value="DUF302"/>
    <property type="match status" value="1"/>
</dbReference>
<evidence type="ECO:0000313" key="4">
    <source>
        <dbReference type="Proteomes" id="UP000745663"/>
    </source>
</evidence>
<dbReference type="Pfam" id="PF03625">
    <property type="entry name" value="DUF302"/>
    <property type="match status" value="1"/>
</dbReference>
<sequence length="156" mass="16641">MPATTLLGLLLLFAFAGAATATATQESHTVNLSSPYSFDETLNRVRSMLTDNGLTIFAQIDHQGAARKVDLQMPPTTVLIYGNPKAGTPFMLAAPNFALELPLRVLIRADENGRTWVVYEPAASLDGRHGLPEGMAERLGAAEKLLAAAIQAPTQP</sequence>
<protein>
    <submittedName>
        <fullName evidence="3">DUF302 domain-containing protein</fullName>
    </submittedName>
</protein>
<dbReference type="InterPro" id="IPR005180">
    <property type="entry name" value="DUF302"/>
</dbReference>
<dbReference type="EMBL" id="JACOPV010000019">
    <property type="protein sequence ID" value="MBM5460822.1"/>
    <property type="molecule type" value="Genomic_DNA"/>
</dbReference>
<evidence type="ECO:0000256" key="1">
    <source>
        <dbReference type="SAM" id="SignalP"/>
    </source>
</evidence>
<feature type="signal peptide" evidence="1">
    <location>
        <begin position="1"/>
        <end position="21"/>
    </location>
</feature>
<dbReference type="Gene3D" id="3.30.310.70">
    <property type="entry name" value="TT1751-like domain"/>
    <property type="match status" value="1"/>
</dbReference>
<keyword evidence="4" id="KW-1185">Reference proteome</keyword>
<dbReference type="PANTHER" id="PTHR38342:SF2">
    <property type="entry name" value="INNER MEMBRANE OR EXPORTED"/>
    <property type="match status" value="1"/>
</dbReference>
<accession>A0ABS2C4M4</accession>
<keyword evidence="1" id="KW-0732">Signal</keyword>
<dbReference type="PANTHER" id="PTHR38342">
    <property type="entry name" value="SLR5037 PROTEIN"/>
    <property type="match status" value="1"/>
</dbReference>
<gene>
    <name evidence="3" type="ORF">H8F21_24960</name>
</gene>
<comment type="caution">
    <text evidence="3">The sequence shown here is derived from an EMBL/GenBank/DDBJ whole genome shotgun (WGS) entry which is preliminary data.</text>
</comment>
<dbReference type="InterPro" id="IPR035923">
    <property type="entry name" value="TT1751-like_sf"/>
</dbReference>
<feature type="chain" id="PRO_5047447045" evidence="1">
    <location>
        <begin position="22"/>
        <end position="156"/>
    </location>
</feature>